<keyword evidence="7 8" id="KW-0472">Membrane</keyword>
<feature type="transmembrane region" description="Helical" evidence="8">
    <location>
        <begin position="182"/>
        <end position="204"/>
    </location>
</feature>
<organism evidence="9 10">
    <name type="scientific">Oxyplasma meridianum</name>
    <dbReference type="NCBI Taxonomy" id="3073602"/>
    <lineage>
        <taxon>Archaea</taxon>
        <taxon>Methanobacteriati</taxon>
        <taxon>Thermoplasmatota</taxon>
        <taxon>Thermoplasmata</taxon>
        <taxon>Thermoplasmatales</taxon>
        <taxon>Thermoplasmataceae</taxon>
        <taxon>Oxyplasma</taxon>
    </lineage>
</organism>
<evidence type="ECO:0000256" key="2">
    <source>
        <dbReference type="ARBA" id="ARBA00022670"/>
    </source>
</evidence>
<keyword evidence="3 8" id="KW-0812">Transmembrane</keyword>
<dbReference type="InterPro" id="IPR044838">
    <property type="entry name" value="EGY1-like"/>
</dbReference>
<evidence type="ECO:0000256" key="4">
    <source>
        <dbReference type="ARBA" id="ARBA00022801"/>
    </source>
</evidence>
<feature type="transmembrane region" description="Helical" evidence="8">
    <location>
        <begin position="113"/>
        <end position="133"/>
    </location>
</feature>
<reference evidence="9 10" key="1">
    <citation type="submission" date="2023-09" db="EMBL/GenBank/DDBJ databases">
        <authorList>
            <person name="Golyshina O.V."/>
            <person name="Lunev E.A."/>
            <person name="Bargiela R."/>
            <person name="Gaines M.C."/>
            <person name="Daum B."/>
            <person name="Bale N.J."/>
            <person name="Koenen M."/>
            <person name="Sinninghe Damst J.S."/>
            <person name="Yakimov M."/>
            <person name="Golyshin P.N."/>
        </authorList>
    </citation>
    <scope>NUCLEOTIDE SEQUENCE [LARGE SCALE GENOMIC DNA]</scope>
    <source>
        <strain evidence="9 10">M1</strain>
    </source>
</reference>
<dbReference type="Proteomes" id="UP001451606">
    <property type="component" value="Chromosome"/>
</dbReference>
<comment type="subcellular location">
    <subcellularLocation>
        <location evidence="1">Membrane</location>
        <topology evidence="1">Multi-pass membrane protein</topology>
    </subcellularLocation>
</comment>
<feature type="transmembrane region" description="Helical" evidence="8">
    <location>
        <begin position="216"/>
        <end position="238"/>
    </location>
</feature>
<feature type="transmembrane region" description="Helical" evidence="8">
    <location>
        <begin position="82"/>
        <end position="101"/>
    </location>
</feature>
<dbReference type="GO" id="GO:0008233">
    <property type="term" value="F:peptidase activity"/>
    <property type="evidence" value="ECO:0007669"/>
    <property type="project" value="UniProtKB-KW"/>
</dbReference>
<proteinExistence type="predicted"/>
<keyword evidence="10" id="KW-1185">Reference proteome</keyword>
<dbReference type="KEGG" id="omr:OXIME_000338"/>
<evidence type="ECO:0000256" key="3">
    <source>
        <dbReference type="ARBA" id="ARBA00022692"/>
    </source>
</evidence>
<evidence type="ECO:0000256" key="7">
    <source>
        <dbReference type="ARBA" id="ARBA00023136"/>
    </source>
</evidence>
<keyword evidence="4" id="KW-0378">Hydrolase</keyword>
<keyword evidence="6 8" id="KW-1133">Transmembrane helix</keyword>
<name>A0AAX4NF17_9ARCH</name>
<dbReference type="RefSeq" id="WP_393971756.1">
    <property type="nucleotide sequence ID" value="NZ_CP133772.1"/>
</dbReference>
<dbReference type="EMBL" id="CP133772">
    <property type="protein sequence ID" value="WYX99794.1"/>
    <property type="molecule type" value="Genomic_DNA"/>
</dbReference>
<feature type="transmembrane region" description="Helical" evidence="8">
    <location>
        <begin position="334"/>
        <end position="353"/>
    </location>
</feature>
<dbReference type="GO" id="GO:0016020">
    <property type="term" value="C:membrane"/>
    <property type="evidence" value="ECO:0007669"/>
    <property type="project" value="UniProtKB-SubCell"/>
</dbReference>
<evidence type="ECO:0000256" key="1">
    <source>
        <dbReference type="ARBA" id="ARBA00004141"/>
    </source>
</evidence>
<evidence type="ECO:0008006" key="11">
    <source>
        <dbReference type="Google" id="ProtNLM"/>
    </source>
</evidence>
<keyword evidence="5" id="KW-0809">Transit peptide</keyword>
<accession>A0AAX4NF17</accession>
<dbReference type="AlphaFoldDB" id="A0AAX4NF17"/>
<evidence type="ECO:0000256" key="6">
    <source>
        <dbReference type="ARBA" id="ARBA00022989"/>
    </source>
</evidence>
<evidence type="ECO:0000256" key="8">
    <source>
        <dbReference type="SAM" id="Phobius"/>
    </source>
</evidence>
<feature type="transmembrane region" description="Helical" evidence="8">
    <location>
        <begin position="287"/>
        <end position="313"/>
    </location>
</feature>
<feature type="transmembrane region" description="Helical" evidence="8">
    <location>
        <begin position="247"/>
        <end position="267"/>
    </location>
</feature>
<evidence type="ECO:0000313" key="10">
    <source>
        <dbReference type="Proteomes" id="UP001451606"/>
    </source>
</evidence>
<protein>
    <recommendedName>
        <fullName evidence="11">Peptidase M50 domain-containing protein</fullName>
    </recommendedName>
</protein>
<dbReference type="GeneID" id="95967062"/>
<gene>
    <name evidence="9" type="ORF">OXIME_000338</name>
</gene>
<sequence length="575" mass="63158">MLKEKQKAAARDAVTHFYKVIEESSDSDSITFKVENNELFSESTFNDLLNAISSQGLVAFTSDRDGSEIVILPKLTQVKDMFHYRLILFILTFIAIFYFGYEYVSSYYGNTSFLWTIENSAMFYVLPVWTILISKEFSKFIILARNRQTYSFPIFIPDPIGMGTMGLINTNRHNFTSKRSMVAFSGIPLLIGFAISAIFLMAGSLQTIISPPANPVVSSVLGGSGTPVIFQILIYLFIPSNGILDPLAFAGWVGLIVNSFSALPLGYMDGGILASALFGKKAIILSYISIIAIILLGIAYPAWIVLAVFVLLFGLRGPEPLNNASILGKKSKTIAAAGFAILIIGLVPLPYHAPNTQFQMDMAQNQVVIVNGTGNMANFNMSLTNLGSSVISPAFKVLPTISFSVESVNRSISPGMSMKYDMEFNTSSLRKDGIYDYNLSATSGTFSQTAELEMIMVNISSSLNFNTSNPFDKNVSVGKIFKIDFTNTGFSENNSTFTILSIGEKNFSYTLYTDSMQANITMRGTHQLTLGKITLPEGESYSLDLEARTNFTTWTIVGYNDNFQAAIAVLRESKT</sequence>
<dbReference type="PANTHER" id="PTHR31412:SF0">
    <property type="entry name" value="ZINC METALLOPROTEASE EGY1, CHLOROPLASTIC-RELATED"/>
    <property type="match status" value="1"/>
</dbReference>
<evidence type="ECO:0000313" key="9">
    <source>
        <dbReference type="EMBL" id="WYX99794.1"/>
    </source>
</evidence>
<keyword evidence="2" id="KW-0645">Protease</keyword>
<evidence type="ECO:0000256" key="5">
    <source>
        <dbReference type="ARBA" id="ARBA00022946"/>
    </source>
</evidence>
<dbReference type="PANTHER" id="PTHR31412">
    <property type="entry name" value="ZINC METALLOPROTEASE EGY1"/>
    <property type="match status" value="1"/>
</dbReference>
<dbReference type="GO" id="GO:0006508">
    <property type="term" value="P:proteolysis"/>
    <property type="evidence" value="ECO:0007669"/>
    <property type="project" value="UniProtKB-KW"/>
</dbReference>